<feature type="region of interest" description="Disordered" evidence="1">
    <location>
        <begin position="647"/>
        <end position="688"/>
    </location>
</feature>
<feature type="compositionally biased region" description="Basic and acidic residues" evidence="1">
    <location>
        <begin position="1163"/>
        <end position="1172"/>
    </location>
</feature>
<feature type="region of interest" description="Disordered" evidence="1">
    <location>
        <begin position="441"/>
        <end position="461"/>
    </location>
</feature>
<feature type="compositionally biased region" description="Acidic residues" evidence="1">
    <location>
        <begin position="824"/>
        <end position="836"/>
    </location>
</feature>
<feature type="compositionally biased region" description="Low complexity" evidence="1">
    <location>
        <begin position="103"/>
        <end position="114"/>
    </location>
</feature>
<feature type="region of interest" description="Disordered" evidence="1">
    <location>
        <begin position="1421"/>
        <end position="1444"/>
    </location>
</feature>
<gene>
    <name evidence="3" type="primary">LOC125777349</name>
</gene>
<feature type="compositionally biased region" description="Low complexity" evidence="1">
    <location>
        <begin position="648"/>
        <end position="669"/>
    </location>
</feature>
<feature type="compositionally biased region" description="Low complexity" evidence="1">
    <location>
        <begin position="220"/>
        <end position="229"/>
    </location>
</feature>
<feature type="compositionally biased region" description="Acidic residues" evidence="1">
    <location>
        <begin position="1373"/>
        <end position="1385"/>
    </location>
</feature>
<feature type="compositionally biased region" description="Basic and acidic residues" evidence="1">
    <location>
        <begin position="445"/>
        <end position="454"/>
    </location>
</feature>
<feature type="region of interest" description="Disordered" evidence="1">
    <location>
        <begin position="208"/>
        <end position="302"/>
    </location>
</feature>
<organism evidence="2 3">
    <name type="scientific">Bactrocera dorsalis</name>
    <name type="common">Oriental fruit fly</name>
    <name type="synonym">Dacus dorsalis</name>
    <dbReference type="NCBI Taxonomy" id="27457"/>
    <lineage>
        <taxon>Eukaryota</taxon>
        <taxon>Metazoa</taxon>
        <taxon>Ecdysozoa</taxon>
        <taxon>Arthropoda</taxon>
        <taxon>Hexapoda</taxon>
        <taxon>Insecta</taxon>
        <taxon>Pterygota</taxon>
        <taxon>Neoptera</taxon>
        <taxon>Endopterygota</taxon>
        <taxon>Diptera</taxon>
        <taxon>Brachycera</taxon>
        <taxon>Muscomorpha</taxon>
        <taxon>Tephritoidea</taxon>
        <taxon>Tephritidae</taxon>
        <taxon>Bactrocera</taxon>
        <taxon>Bactrocera</taxon>
    </lineage>
</organism>
<dbReference type="RefSeq" id="XP_049308035.1">
    <property type="nucleotide sequence ID" value="XM_049452078.1"/>
</dbReference>
<feature type="region of interest" description="Disordered" evidence="1">
    <location>
        <begin position="1459"/>
        <end position="1512"/>
    </location>
</feature>
<accession>A0ABM3JFM7</accession>
<dbReference type="InterPro" id="IPR017956">
    <property type="entry name" value="AT_hook_DNA-bd_motif"/>
</dbReference>
<feature type="compositionally biased region" description="Low complexity" evidence="1">
    <location>
        <begin position="1201"/>
        <end position="1212"/>
    </location>
</feature>
<dbReference type="GeneID" id="125777349"/>
<feature type="compositionally biased region" description="Polar residues" evidence="1">
    <location>
        <begin position="335"/>
        <end position="346"/>
    </location>
</feature>
<feature type="region of interest" description="Disordered" evidence="1">
    <location>
        <begin position="756"/>
        <end position="839"/>
    </location>
</feature>
<feature type="compositionally biased region" description="Basic and acidic residues" evidence="1">
    <location>
        <begin position="65"/>
        <end position="74"/>
    </location>
</feature>
<feature type="region of interest" description="Disordered" evidence="1">
    <location>
        <begin position="323"/>
        <end position="346"/>
    </location>
</feature>
<feature type="region of interest" description="Disordered" evidence="1">
    <location>
        <begin position="98"/>
        <end position="139"/>
    </location>
</feature>
<dbReference type="Proteomes" id="UP001652620">
    <property type="component" value="Chromosome 3"/>
</dbReference>
<feature type="region of interest" description="Disordered" evidence="1">
    <location>
        <begin position="587"/>
        <end position="628"/>
    </location>
</feature>
<feature type="compositionally biased region" description="Low complexity" evidence="1">
    <location>
        <begin position="769"/>
        <end position="778"/>
    </location>
</feature>
<evidence type="ECO:0000256" key="1">
    <source>
        <dbReference type="SAM" id="MobiDB-lite"/>
    </source>
</evidence>
<feature type="compositionally biased region" description="Polar residues" evidence="1">
    <location>
        <begin position="53"/>
        <end position="64"/>
    </location>
</feature>
<evidence type="ECO:0000313" key="2">
    <source>
        <dbReference type="Proteomes" id="UP001652620"/>
    </source>
</evidence>
<dbReference type="Pfam" id="PF02178">
    <property type="entry name" value="AT_hook"/>
    <property type="match status" value="3"/>
</dbReference>
<feature type="compositionally biased region" description="Polar residues" evidence="1">
    <location>
        <begin position="1151"/>
        <end position="1162"/>
    </location>
</feature>
<feature type="region of interest" description="Disordered" evidence="1">
    <location>
        <begin position="872"/>
        <end position="895"/>
    </location>
</feature>
<dbReference type="SMART" id="SM00384">
    <property type="entry name" value="AT_hook"/>
    <property type="match status" value="3"/>
</dbReference>
<feature type="compositionally biased region" description="Polar residues" evidence="1">
    <location>
        <begin position="208"/>
        <end position="219"/>
    </location>
</feature>
<feature type="compositionally biased region" description="Low complexity" evidence="1">
    <location>
        <begin position="1318"/>
        <end position="1327"/>
    </location>
</feature>
<feature type="compositionally biased region" description="Polar residues" evidence="1">
    <location>
        <begin position="602"/>
        <end position="613"/>
    </location>
</feature>
<feature type="compositionally biased region" description="Low complexity" evidence="1">
    <location>
        <begin position="15"/>
        <end position="24"/>
    </location>
</feature>
<reference evidence="3" key="1">
    <citation type="submission" date="2025-08" db="UniProtKB">
        <authorList>
            <consortium name="RefSeq"/>
        </authorList>
    </citation>
    <scope>IDENTIFICATION</scope>
    <source>
        <tissue evidence="3">Adult</tissue>
    </source>
</reference>
<feature type="compositionally biased region" description="Basic and acidic residues" evidence="1">
    <location>
        <begin position="994"/>
        <end position="1003"/>
    </location>
</feature>
<evidence type="ECO:0000313" key="3">
    <source>
        <dbReference type="RefSeq" id="XP_049308035.1"/>
    </source>
</evidence>
<feature type="region of interest" description="Disordered" evidence="1">
    <location>
        <begin position="1"/>
        <end position="79"/>
    </location>
</feature>
<feature type="region of interest" description="Disordered" evidence="1">
    <location>
        <begin position="990"/>
        <end position="1011"/>
    </location>
</feature>
<name>A0ABM3JFM7_BACDO</name>
<feature type="region of interest" description="Disordered" evidence="1">
    <location>
        <begin position="1136"/>
        <end position="1177"/>
    </location>
</feature>
<proteinExistence type="predicted"/>
<keyword evidence="2" id="KW-1185">Reference proteome</keyword>
<feature type="compositionally biased region" description="Polar residues" evidence="1">
    <location>
        <begin position="756"/>
        <end position="768"/>
    </location>
</feature>
<feature type="compositionally biased region" description="Polar residues" evidence="1">
    <location>
        <begin position="1463"/>
        <end position="1478"/>
    </location>
</feature>
<feature type="compositionally biased region" description="Polar residues" evidence="1">
    <location>
        <begin position="884"/>
        <end position="895"/>
    </location>
</feature>
<sequence>MDSSANGAKADTLSATHNNTAATTVVCQKDDELFKKPTKLAPRVSRKRRLQDSKTYNSSNVNQTERTDDTEGLRRSKRVPSTSDWQYHSLLKSLFYPTSLKPTNRTSSSSNNESRGGDLSTPVASSTVNDANVRKRTRKPKKTVTFSYLGDTNITSSTVHSQRNTESEALSAQLEAIPETPVETDDHEAVVSSSMAVAPAPNDINLPCTSSSITNQNMKTTTKASETTTNRNKKTGATGKQTAILKKRGRPRKAVTGAKKNQQQQQQQQQREEADAVESAEQIPDDDTANRTGLLECSRVYLPPPPSLEKLNEMFDELKNAANNLSDGETMPNGAESSTSTPTTDSNVCLRPVRVRLRRLRTRDATEEFVLPPKAFSDKPMDSSANGAKADTLSATHNNTAANTLVCQKDDELFKKPTKLAPRVSRKRRLQDSKTYISSNVNQTERTDDTEGLRRSKRVPSTSNWNGHSLLKSLFNSTSLKPTNRTSYISSNVNQTERTDDTEVISPVCNIQIPSPPPPLGYSTVSTFVLPSLPMEEFVLPPTAFSDKPMDSSANGAKADTLSAMHNNTAATTVVCQKDDELFKKPTKLAPRVSRKRRLQDSKTYNSSNVNQTERTDDTEGLRRSKRVPSTSDWQYHSLLKSLFYPTSLKPTNRTSSSSSNKSRGGDLSTPVASSTVNDANVRKRTRKPKKTVTFSYLGDTNITSSTVHSQRNTESEALSAQLEAIPETPIETDNHEAVVSSSMAVAPAPNDINLPCTSSSITNRNMKTTTKASETTTNRNKKTGATGKQTAILKKRGRPRKAVTGAKKNQQQQQQQQQREEADAVEAAEQIPDDDTANRTGLLECSRVYLPPPPSLEKLNEMFDELKNAANNLSDGETMPNGAESSTSTPTTDSNVCLRPVRVRLRRLRTRDATEEFVLPPKAFSDKPMDSSANGAKADTLSATHNNTAANTLVCQKDDELFKKPTKLAPRVSRKRRLQDSKTYISSNVNQTERTDDTEGLRRSKRVPSTSNWNGHSLLKSLFNSTSLKPTNRTSYISSNVNQTERTDDTEVISPVCNIQIPSPPPPLGYSTVSTFVLPSLPMEEFVLPPTAFSDKPMDSSANGAKADTLSAMHNNTAATTVVCQKDDELFKKPTKLAPRVSRKRRLQDSKTYNSSNVNQTERTDDTEGLRRSKRVPSTSDWQYHSLLKSLFYSTSLKPTNRTSSSSSNESRGGDLSTPVASSRVNDANVKKRTRKPKKTVTFSYLGDTNITSSTVHSQRNTESEALSAQLEAIPVTPIETDDHEAVVSSSMAVAPAPNDINLPCTSSSITNQNMKTTTKASETTTNRNKKTGATGKQTAISKKRGRPRKAVTGAKKNQQQQQQQQQREEADAVEAAEQIPDDDTANRTGLLECSRVYLPPPPSLEKLNEMFDELKNAANNLSDGETMPNGAESSTSTPTTDSNVCLRPVRVRLRHLRTRDANSAESSTSTPTTDSNVCLRPVRVRLRRLRTRDANGAESSTSTPTTDSNV</sequence>
<feature type="region of interest" description="Disordered" evidence="1">
    <location>
        <begin position="1199"/>
        <end position="1237"/>
    </location>
</feature>
<feature type="compositionally biased region" description="Polar residues" evidence="1">
    <location>
        <begin position="1433"/>
        <end position="1444"/>
    </location>
</feature>
<feature type="compositionally biased region" description="Polar residues" evidence="1">
    <location>
        <begin position="1306"/>
        <end position="1317"/>
    </location>
</feature>
<feature type="compositionally biased region" description="Basic and acidic residues" evidence="1">
    <location>
        <begin position="614"/>
        <end position="623"/>
    </location>
</feature>
<feature type="compositionally biased region" description="Polar residues" evidence="1">
    <location>
        <begin position="1499"/>
        <end position="1512"/>
    </location>
</feature>
<feature type="region of interest" description="Disordered" evidence="1">
    <location>
        <begin position="1306"/>
        <end position="1390"/>
    </location>
</feature>
<protein>
    <submittedName>
        <fullName evidence="3">Mediator of RNA polymerase II transcription subunit 26 isoform X2</fullName>
    </submittedName>
</protein>
<feature type="compositionally biased region" description="Acidic residues" evidence="1">
    <location>
        <begin position="275"/>
        <end position="287"/>
    </location>
</feature>